<accession>A0A9D1SDT0</accession>
<gene>
    <name evidence="1" type="ORF">IAA61_01320</name>
</gene>
<reference evidence="1" key="1">
    <citation type="submission" date="2020-10" db="EMBL/GenBank/DDBJ databases">
        <authorList>
            <person name="Gilroy R."/>
        </authorList>
    </citation>
    <scope>NUCLEOTIDE SEQUENCE</scope>
    <source>
        <strain evidence="1">USAMLcec3-3695</strain>
    </source>
</reference>
<sequence>MKKAKKYDVEGAVLTIPLRYDENAGRYMEVYPDFIKDPVYTPEGHPIMLTLEDACAFGEKKNANEPLVDCGSCRFYRQMQNTLIGVCGCEKKRTNIME</sequence>
<organism evidence="1 2">
    <name type="scientific">Candidatus Ornithomonoglobus merdipullorum</name>
    <dbReference type="NCBI Taxonomy" id="2840895"/>
    <lineage>
        <taxon>Bacteria</taxon>
        <taxon>Bacillati</taxon>
        <taxon>Bacillota</taxon>
        <taxon>Clostridia</taxon>
        <taxon>Candidatus Ornithomonoglobus</taxon>
    </lineage>
</organism>
<comment type="caution">
    <text evidence="1">The sequence shown here is derived from an EMBL/GenBank/DDBJ whole genome shotgun (WGS) entry which is preliminary data.</text>
</comment>
<reference evidence="1" key="2">
    <citation type="journal article" date="2021" name="PeerJ">
        <title>Extensive microbial diversity within the chicken gut microbiome revealed by metagenomics and culture.</title>
        <authorList>
            <person name="Gilroy R."/>
            <person name="Ravi A."/>
            <person name="Getino M."/>
            <person name="Pursley I."/>
            <person name="Horton D.L."/>
            <person name="Alikhan N.F."/>
            <person name="Baker D."/>
            <person name="Gharbi K."/>
            <person name="Hall N."/>
            <person name="Watson M."/>
            <person name="Adriaenssens E.M."/>
            <person name="Foster-Nyarko E."/>
            <person name="Jarju S."/>
            <person name="Secka A."/>
            <person name="Antonio M."/>
            <person name="Oren A."/>
            <person name="Chaudhuri R.R."/>
            <person name="La Ragione R."/>
            <person name="Hildebrand F."/>
            <person name="Pallen M.J."/>
        </authorList>
    </citation>
    <scope>NUCLEOTIDE SEQUENCE</scope>
    <source>
        <strain evidence="1">USAMLcec3-3695</strain>
    </source>
</reference>
<dbReference type="EMBL" id="DVNB01000016">
    <property type="protein sequence ID" value="HIU56436.1"/>
    <property type="molecule type" value="Genomic_DNA"/>
</dbReference>
<protein>
    <submittedName>
        <fullName evidence="1">Uncharacterized protein</fullName>
    </submittedName>
</protein>
<dbReference type="AlphaFoldDB" id="A0A9D1SDT0"/>
<dbReference type="Proteomes" id="UP000824109">
    <property type="component" value="Unassembled WGS sequence"/>
</dbReference>
<name>A0A9D1SDT0_9FIRM</name>
<evidence type="ECO:0000313" key="2">
    <source>
        <dbReference type="Proteomes" id="UP000824109"/>
    </source>
</evidence>
<evidence type="ECO:0000313" key="1">
    <source>
        <dbReference type="EMBL" id="HIU56436.1"/>
    </source>
</evidence>
<proteinExistence type="predicted"/>